<accession>A0ABT8PR92</accession>
<dbReference type="EMBL" id="JAUJYW010000002">
    <property type="protein sequence ID" value="MDN8598856.1"/>
    <property type="molecule type" value="Genomic_DNA"/>
</dbReference>
<organism evidence="1 2">
    <name type="scientific">Citrobacter enshiensis</name>
    <dbReference type="NCBI Taxonomy" id="2971264"/>
    <lineage>
        <taxon>Bacteria</taxon>
        <taxon>Pseudomonadati</taxon>
        <taxon>Pseudomonadota</taxon>
        <taxon>Gammaproteobacteria</taxon>
        <taxon>Enterobacterales</taxon>
        <taxon>Enterobacteriaceae</taxon>
        <taxon>Citrobacter</taxon>
    </lineage>
</organism>
<dbReference type="RefSeq" id="WP_301697313.1">
    <property type="nucleotide sequence ID" value="NZ_JAUJYW010000002.1"/>
</dbReference>
<gene>
    <name evidence="1" type="ORF">Q0A17_05425</name>
</gene>
<name>A0ABT8PR92_9ENTR</name>
<keyword evidence="2" id="KW-1185">Reference proteome</keyword>
<evidence type="ECO:0000313" key="2">
    <source>
        <dbReference type="Proteomes" id="UP001174867"/>
    </source>
</evidence>
<comment type="caution">
    <text evidence="1">The sequence shown here is derived from an EMBL/GenBank/DDBJ whole genome shotgun (WGS) entry which is preliminary data.</text>
</comment>
<proteinExistence type="predicted"/>
<sequence length="69" mass="7428">MATVNMVLAALKGVAQTAFNLQLPDADSLARIKTVKRVKGDSGNKSRALSREDVKQLIEATKAITSTER</sequence>
<reference evidence="1 2" key="1">
    <citation type="submission" date="2023-07" db="EMBL/GenBank/DDBJ databases">
        <title>Citrobacter selenititolerans sp. nov., isolated from seleniferous soil.</title>
        <authorList>
            <person name="Zhang S."/>
            <person name="Li K."/>
            <person name="Peng J."/>
            <person name="Wang H."/>
            <person name="Sun J."/>
            <person name="Guo Y."/>
        </authorList>
    </citation>
    <scope>NUCLEOTIDE SEQUENCE [LARGE SCALE GENOMIC DNA]</scope>
    <source>
        <strain evidence="1 2">S2-9</strain>
    </source>
</reference>
<evidence type="ECO:0000313" key="1">
    <source>
        <dbReference type="EMBL" id="MDN8598856.1"/>
    </source>
</evidence>
<dbReference type="Proteomes" id="UP001174867">
    <property type="component" value="Unassembled WGS sequence"/>
</dbReference>
<protein>
    <submittedName>
        <fullName evidence="1">Uncharacterized protein</fullName>
    </submittedName>
</protein>